<protein>
    <submittedName>
        <fullName evidence="1">Uncharacterized protein</fullName>
    </submittedName>
</protein>
<dbReference type="AlphaFoldDB" id="A0A017H6N3"/>
<reference evidence="1 2" key="1">
    <citation type="submission" date="2013-08" db="EMBL/GenBank/DDBJ databases">
        <title>An opportunistic ruminal bacterium that causes liver abscesses in cattle.</title>
        <authorList>
            <person name="Benahmed F.H."/>
            <person name="Rasmussen M."/>
            <person name="Harbottle H."/>
            <person name="Soppet D."/>
            <person name="Nagaraja T.G."/>
            <person name="Davidson M."/>
        </authorList>
    </citation>
    <scope>NUCLEOTIDE SEQUENCE [LARGE SCALE GENOMIC DNA]</scope>
    <source>
        <strain evidence="1 2">B35</strain>
    </source>
</reference>
<dbReference type="GeneID" id="75076836"/>
<accession>A0A017H6N3</accession>
<dbReference type="EMBL" id="AUZI01000012">
    <property type="protein sequence ID" value="KID49344.1"/>
    <property type="molecule type" value="Genomic_DNA"/>
</dbReference>
<gene>
    <name evidence="1" type="ORF">C095_04125</name>
</gene>
<dbReference type="Proteomes" id="UP000031184">
    <property type="component" value="Unassembled WGS sequence"/>
</dbReference>
<evidence type="ECO:0000313" key="1">
    <source>
        <dbReference type="EMBL" id="KID49344.1"/>
    </source>
</evidence>
<proteinExistence type="predicted"/>
<comment type="caution">
    <text evidence="1">The sequence shown here is derived from an EMBL/GenBank/DDBJ whole genome shotgun (WGS) entry which is preliminary data.</text>
</comment>
<dbReference type="PATRIC" id="fig|1226633.4.peg.830"/>
<sequence length="58" mass="6541">MASCETMKKGQVYVCEDCGFEVEVIKECNCHEDPNCPHDVHEDCCDFQCCGKPLALKK</sequence>
<organism evidence="1 2">
    <name type="scientific">Fusobacterium necrophorum subsp. funduliforme B35</name>
    <dbReference type="NCBI Taxonomy" id="1226633"/>
    <lineage>
        <taxon>Bacteria</taxon>
        <taxon>Fusobacteriati</taxon>
        <taxon>Fusobacteriota</taxon>
        <taxon>Fusobacteriia</taxon>
        <taxon>Fusobacteriales</taxon>
        <taxon>Fusobacteriaceae</taxon>
        <taxon>Fusobacterium</taxon>
    </lineage>
</organism>
<name>A0A017H6N3_9FUSO</name>
<dbReference type="RefSeq" id="WP_005954004.1">
    <property type="nucleotide sequence ID" value="NZ_AOJP01000001.1"/>
</dbReference>
<evidence type="ECO:0000313" key="2">
    <source>
        <dbReference type="Proteomes" id="UP000031184"/>
    </source>
</evidence>